<dbReference type="Gene3D" id="3.40.50.300">
    <property type="entry name" value="P-loop containing nucleotide triphosphate hydrolases"/>
    <property type="match status" value="1"/>
</dbReference>
<dbReference type="Proteomes" id="UP001390339">
    <property type="component" value="Unassembled WGS sequence"/>
</dbReference>
<protein>
    <submittedName>
        <fullName evidence="5">Nuclear GTPase SLIP-GC</fullName>
    </submittedName>
</protein>
<keyword evidence="6" id="KW-1185">Reference proteome</keyword>
<gene>
    <name evidence="5" type="ORF">PGQ11_011522</name>
</gene>
<reference evidence="5 6" key="1">
    <citation type="journal article" date="2024" name="IMA Fungus">
        <title>Apiospora arundinis, a panoply of carbohydrate-active enzymes and secondary metabolites.</title>
        <authorList>
            <person name="Sorensen T."/>
            <person name="Petersen C."/>
            <person name="Muurmann A.T."/>
            <person name="Christiansen J.V."/>
            <person name="Brundto M.L."/>
            <person name="Overgaard C.K."/>
            <person name="Boysen A.T."/>
            <person name="Wollenberg R.D."/>
            <person name="Larsen T.O."/>
            <person name="Sorensen J.L."/>
            <person name="Nielsen K.L."/>
            <person name="Sondergaard T.E."/>
        </authorList>
    </citation>
    <scope>NUCLEOTIDE SEQUENCE [LARGE SCALE GENOMIC DNA]</scope>
    <source>
        <strain evidence="5 6">AAU 773</strain>
    </source>
</reference>
<evidence type="ECO:0000313" key="6">
    <source>
        <dbReference type="Proteomes" id="UP001390339"/>
    </source>
</evidence>
<dbReference type="InterPro" id="IPR045063">
    <property type="entry name" value="Dynamin_N"/>
</dbReference>
<feature type="region of interest" description="Disordered" evidence="2">
    <location>
        <begin position="29"/>
        <end position="87"/>
    </location>
</feature>
<evidence type="ECO:0000256" key="1">
    <source>
        <dbReference type="SAM" id="Coils"/>
    </source>
</evidence>
<feature type="compositionally biased region" description="Pro residues" evidence="2">
    <location>
        <begin position="73"/>
        <end position="85"/>
    </location>
</feature>
<name>A0ABR2I017_9PEZI</name>
<proteinExistence type="predicted"/>
<organism evidence="5 6">
    <name type="scientific">Apiospora arundinis</name>
    <dbReference type="NCBI Taxonomy" id="335852"/>
    <lineage>
        <taxon>Eukaryota</taxon>
        <taxon>Fungi</taxon>
        <taxon>Dikarya</taxon>
        <taxon>Ascomycota</taxon>
        <taxon>Pezizomycotina</taxon>
        <taxon>Sordariomycetes</taxon>
        <taxon>Xylariomycetidae</taxon>
        <taxon>Amphisphaeriales</taxon>
        <taxon>Apiosporaceae</taxon>
        <taxon>Apiospora</taxon>
    </lineage>
</organism>
<evidence type="ECO:0000259" key="4">
    <source>
        <dbReference type="Pfam" id="PF24564"/>
    </source>
</evidence>
<dbReference type="InterPro" id="IPR056024">
    <property type="entry name" value="DUF7605"/>
</dbReference>
<feature type="region of interest" description="Disordered" evidence="2">
    <location>
        <begin position="496"/>
        <end position="577"/>
    </location>
</feature>
<feature type="compositionally biased region" description="Basic and acidic residues" evidence="2">
    <location>
        <begin position="546"/>
        <end position="556"/>
    </location>
</feature>
<dbReference type="PANTHER" id="PTHR36681:SF3">
    <property type="entry name" value="NUCLEAR GTPASE, GERMINAL CENTER-ASSOCIATED, TANDEM DUPLICATE 3"/>
    <property type="match status" value="1"/>
</dbReference>
<evidence type="ECO:0000259" key="3">
    <source>
        <dbReference type="Pfam" id="PF00350"/>
    </source>
</evidence>
<dbReference type="SUPFAM" id="SSF52540">
    <property type="entry name" value="P-loop containing nucleoside triphosphate hydrolases"/>
    <property type="match status" value="1"/>
</dbReference>
<keyword evidence="1" id="KW-0175">Coiled coil</keyword>
<evidence type="ECO:0000256" key="2">
    <source>
        <dbReference type="SAM" id="MobiDB-lite"/>
    </source>
</evidence>
<accession>A0ABR2I017</accession>
<feature type="coiled-coil region" evidence="1">
    <location>
        <begin position="426"/>
        <end position="467"/>
    </location>
</feature>
<dbReference type="EMBL" id="JAPCWZ010000007">
    <property type="protein sequence ID" value="KAK8855610.1"/>
    <property type="molecule type" value="Genomic_DNA"/>
</dbReference>
<dbReference type="PANTHER" id="PTHR36681">
    <property type="entry name" value="NUCLEAR GTPASE, GERMINAL CENTER-ASSOCIATED, TANDEM DUPLICATE 3"/>
    <property type="match status" value="1"/>
</dbReference>
<dbReference type="Pfam" id="PF00350">
    <property type="entry name" value="Dynamin_N"/>
    <property type="match status" value="1"/>
</dbReference>
<evidence type="ECO:0000313" key="5">
    <source>
        <dbReference type="EMBL" id="KAK8855610.1"/>
    </source>
</evidence>
<sequence length="1095" mass="121223">MDDTVCVSPGKCLVKVVLVKTEPMDDHQVDMNSLEMPPAPLNQEGQEARMSLKQEEGAAPNSHSPVKLEYSEPPMPSNQPMPPEPRAALNTSSLQKLVESDNVDALKHGVEIGVQFLDQLAASLTTHTTTETTSWLQNIAAQKELAEPRRTVVGVVGNTGAGKSSVINAIMDEERLLPTNCLRACTASPTEISYNYSEDPSELYKAEVEFITHEEWVRELEQLYADLLDPNGDISRDSSNADSDAGVAYAKLKAVYPAKTKEMLAQANLDDLAAEPGVRSVLSSTKSLKATTSKDLYRQLQRYIDSKEKLTGEERKKTVRMEFWPLIKVVRINTKANALSTGAVIVDLPGVQDSNAARAAVADNYMKQCGGLWIVAPINRAVDDKTAKNLLGNSFRRQMKYDGTFSNVTFICSKTDDLLITEAADSLNLQDQIEETMSKADELRRKMNDLKEQLADLREQRATYDDIIDEIDVSYEEWEALSSGLSDGKVVYAPLPTSKERKRKRHGRLPGVSSGSDSDSESDSSSDKENLPQNRTPLTEDQIEEAMAKLKSERKEVRRSKQGLDRQASSVHGMITETERQRQELLAEAKSTCIKGRNNYSRGAIQWDFAMGIKELDQETAAEKDDANFDPEHDARDYDAVAAGLPVFCISSRAFQKLSGRLQKDDFDSHGFMSLEDTEVPQLQAHAKKLTESGRKAHYKEFLNNLLRLMYSMNLWVTNEGTSSLSTAEKRSEEIHVRKLLGELKDVFDASVRGSVEEMEECLREQIFRSFDSSVPSAIDQAVATANGWGAHRNMGGLIWSTYKATVRRDGVFSGASGPRDFNSELFEPIAKDLANGWERAFQRRLPSILREMSKKLTKRLDEFHASMLTRAHQSAQLSALLNVGHHVASVNRGLKEWPTALQARVTELQRDASREFTPVIKAAMLEAYRICVEEHGPGSFARMKTAMESHVSTTRHTMFHQATENVKRMLGDLCTTVRKEMLDQTKPILGGLSRDYLGAMLGPDVGEAKLSSVEINMRAHVKDVLVSNDSMFSAVGKAEDPTAVDEEAGPTALDEKAVSAAANEAAGSTAVVEGDEGDVDNDELMLQAQLLQEL</sequence>
<dbReference type="InterPro" id="IPR027417">
    <property type="entry name" value="P-loop_NTPase"/>
</dbReference>
<feature type="domain" description="DUF7605" evidence="4">
    <location>
        <begin position="791"/>
        <end position="955"/>
    </location>
</feature>
<dbReference type="Pfam" id="PF24564">
    <property type="entry name" value="DUF7605"/>
    <property type="match status" value="1"/>
</dbReference>
<feature type="compositionally biased region" description="Basic and acidic residues" evidence="2">
    <location>
        <begin position="46"/>
        <end position="56"/>
    </location>
</feature>
<feature type="domain" description="Dynamin N-terminal" evidence="3">
    <location>
        <begin position="153"/>
        <end position="390"/>
    </location>
</feature>
<comment type="caution">
    <text evidence="5">The sequence shown here is derived from an EMBL/GenBank/DDBJ whole genome shotgun (WGS) entry which is preliminary data.</text>
</comment>